<proteinExistence type="predicted"/>
<sequence>WPCSGHARAHVGGGVLVQLADLAHEQQVLLLLLELGHGLLAALQLLLRPRQLLTQPLVLLHQAPHLGPQLLLLRLHSPQVARERQDHLYLPDPTIRLQGTGSSFHADSVTTLPGFLWKAPSLP</sequence>
<organism evidence="1 2">
    <name type="scientific">Cervus elaphus hippelaphus</name>
    <name type="common">European red deer</name>
    <dbReference type="NCBI Taxonomy" id="46360"/>
    <lineage>
        <taxon>Eukaryota</taxon>
        <taxon>Metazoa</taxon>
        <taxon>Chordata</taxon>
        <taxon>Craniata</taxon>
        <taxon>Vertebrata</taxon>
        <taxon>Euteleostomi</taxon>
        <taxon>Mammalia</taxon>
        <taxon>Eutheria</taxon>
        <taxon>Laurasiatheria</taxon>
        <taxon>Artiodactyla</taxon>
        <taxon>Ruminantia</taxon>
        <taxon>Pecora</taxon>
        <taxon>Cervidae</taxon>
        <taxon>Cervinae</taxon>
        <taxon>Cervus</taxon>
    </lineage>
</organism>
<evidence type="ECO:0000313" key="2">
    <source>
        <dbReference type="Proteomes" id="UP000242450"/>
    </source>
</evidence>
<dbReference type="EMBL" id="MKHE01000002">
    <property type="protein sequence ID" value="OWK17312.1"/>
    <property type="molecule type" value="Genomic_DNA"/>
</dbReference>
<feature type="non-terminal residue" evidence="1">
    <location>
        <position position="1"/>
    </location>
</feature>
<evidence type="ECO:0000313" key="1">
    <source>
        <dbReference type="EMBL" id="OWK17312.1"/>
    </source>
</evidence>
<reference evidence="1 2" key="1">
    <citation type="journal article" date="2018" name="Mol. Genet. Genomics">
        <title>The red deer Cervus elaphus genome CerEla1.0: sequencing, annotating, genes, and chromosomes.</title>
        <authorList>
            <person name="Bana N.A."/>
            <person name="Nyiri A."/>
            <person name="Nagy J."/>
            <person name="Frank K."/>
            <person name="Nagy T."/>
            <person name="Steger V."/>
            <person name="Schiller M."/>
            <person name="Lakatos P."/>
            <person name="Sugar L."/>
            <person name="Horn P."/>
            <person name="Barta E."/>
            <person name="Orosz L."/>
        </authorList>
    </citation>
    <scope>NUCLEOTIDE SEQUENCE [LARGE SCALE GENOMIC DNA]</scope>
    <source>
        <strain evidence="1">Hungarian</strain>
    </source>
</reference>
<comment type="caution">
    <text evidence="1">The sequence shown here is derived from an EMBL/GenBank/DDBJ whole genome shotgun (WGS) entry which is preliminary data.</text>
</comment>
<dbReference type="Proteomes" id="UP000242450">
    <property type="component" value="Chromosome 2"/>
</dbReference>
<accession>A0A212DGK4</accession>
<protein>
    <submittedName>
        <fullName evidence="1">Uncharacterized protein</fullName>
    </submittedName>
</protein>
<gene>
    <name evidence="1" type="ORF">Celaphus_00013244</name>
</gene>
<keyword evidence="2" id="KW-1185">Reference proteome</keyword>
<name>A0A212DGK4_CEREH</name>
<dbReference type="AlphaFoldDB" id="A0A212DGK4"/>